<keyword evidence="6" id="KW-0503">Monooxygenase</keyword>
<dbReference type="SUPFAM" id="SSF48264">
    <property type="entry name" value="Cytochrome P450"/>
    <property type="match status" value="1"/>
</dbReference>
<dbReference type="InterPro" id="IPR036396">
    <property type="entry name" value="Cyt_P450_sf"/>
</dbReference>
<keyword evidence="4 5" id="KW-0408">Iron</keyword>
<dbReference type="GO" id="GO:0016705">
    <property type="term" value="F:oxidoreductase activity, acting on paired donors, with incorporation or reduction of molecular oxygen"/>
    <property type="evidence" value="ECO:0007669"/>
    <property type="project" value="InterPro"/>
</dbReference>
<gene>
    <name evidence="7" type="ORF">BU24DRAFT_358859</name>
</gene>
<keyword evidence="6" id="KW-0560">Oxidoreductase</keyword>
<accession>A0A6A5X8C1</accession>
<dbReference type="GO" id="GO:0032259">
    <property type="term" value="P:methylation"/>
    <property type="evidence" value="ECO:0007669"/>
    <property type="project" value="UniProtKB-KW"/>
</dbReference>
<keyword evidence="7" id="KW-0808">Transferase</keyword>
<evidence type="ECO:0000256" key="5">
    <source>
        <dbReference type="PIRSR" id="PIRSR602401-1"/>
    </source>
</evidence>
<evidence type="ECO:0000256" key="4">
    <source>
        <dbReference type="ARBA" id="ARBA00023004"/>
    </source>
</evidence>
<dbReference type="PRINTS" id="PR00385">
    <property type="entry name" value="P450"/>
</dbReference>
<comment type="cofactor">
    <cofactor evidence="1 5">
        <name>heme</name>
        <dbReference type="ChEBI" id="CHEBI:30413"/>
    </cofactor>
</comment>
<dbReference type="GO" id="GO:0008168">
    <property type="term" value="F:methyltransferase activity"/>
    <property type="evidence" value="ECO:0007669"/>
    <property type="project" value="UniProtKB-KW"/>
</dbReference>
<dbReference type="EMBL" id="ML978079">
    <property type="protein sequence ID" value="KAF2009193.1"/>
    <property type="molecule type" value="Genomic_DNA"/>
</dbReference>
<dbReference type="GO" id="GO:0020037">
    <property type="term" value="F:heme binding"/>
    <property type="evidence" value="ECO:0007669"/>
    <property type="project" value="InterPro"/>
</dbReference>
<dbReference type="GO" id="GO:0005506">
    <property type="term" value="F:iron ion binding"/>
    <property type="evidence" value="ECO:0007669"/>
    <property type="project" value="InterPro"/>
</dbReference>
<dbReference type="PRINTS" id="PR00463">
    <property type="entry name" value="EP450I"/>
</dbReference>
<keyword evidence="5 6" id="KW-0349">Heme</keyword>
<dbReference type="RefSeq" id="XP_033377532.1">
    <property type="nucleotide sequence ID" value="XM_033524014.1"/>
</dbReference>
<dbReference type="CDD" id="cd11060">
    <property type="entry name" value="CYP57A1-like"/>
    <property type="match status" value="1"/>
</dbReference>
<evidence type="ECO:0000256" key="1">
    <source>
        <dbReference type="ARBA" id="ARBA00001971"/>
    </source>
</evidence>
<feature type="binding site" description="axial binding residue" evidence="5">
    <location>
        <position position="469"/>
    </location>
    <ligand>
        <name>heme</name>
        <dbReference type="ChEBI" id="CHEBI:30413"/>
    </ligand>
    <ligandPart>
        <name>Fe</name>
        <dbReference type="ChEBI" id="CHEBI:18248"/>
    </ligandPart>
</feature>
<dbReference type="Gene3D" id="1.10.630.10">
    <property type="entry name" value="Cytochrome P450"/>
    <property type="match status" value="1"/>
</dbReference>
<dbReference type="FunFam" id="1.10.630.10:FF:000050">
    <property type="entry name" value="Cytochrome P450 monooxygenase"/>
    <property type="match status" value="1"/>
</dbReference>
<dbReference type="GeneID" id="54281411"/>
<sequence length="528" mass="60272">MLLNEVIPLLVQYWPVVLVSVVVGHLIHNKFWNGLHKHPGHWLAAYTNWWRFWDVWGRKHEWTIIRLHREHGDIVRLGPNVLSFADPRAIKIIYGLNKGMVKSDFYPVQNAVSKGRRLQSLFSTTNEDYHAKYRRCVNNAFAMSSLVNYEPLVTSTLSVFLDKTEQLYASTSKTCNFSQWLQYFAFDVIGDLTWSKRLGFVEENRDVDGIIAFLGKFLSYAGPIGQMPILDLILEKNPIRLFAQRIGLSNTVFPVTLFAQTRSNERAGEIQKIKAYGVPDDQSNPRGVDLLTKFAQAAHDHPEFMTDTQVLASCTSMVFAGSETTAISLSSVFYFLLKHPRVYAKLMHELDSAVADGTIESRANRTVSWSESQRLPYLDAVIQESFRVHPAAGLILERIVPPQGIDVLGTFVPGGTIVGCNAWVLHRRPEVFGHDVDAFRPERWIDASPEQLKLMKATMFQFGAGARTCIGRNISLLEVYKLVPSFLRRFEIELERPDSEWKTHNAWFVRQTEFNTRFRPRKAPPSSI</sequence>
<name>A0A6A5X8C1_9PLEO</name>
<dbReference type="AlphaFoldDB" id="A0A6A5X8C1"/>
<dbReference type="PROSITE" id="PS00086">
    <property type="entry name" value="CYTOCHROME_P450"/>
    <property type="match status" value="1"/>
</dbReference>
<evidence type="ECO:0000256" key="2">
    <source>
        <dbReference type="ARBA" id="ARBA00010617"/>
    </source>
</evidence>
<dbReference type="PANTHER" id="PTHR24305">
    <property type="entry name" value="CYTOCHROME P450"/>
    <property type="match status" value="1"/>
</dbReference>
<protein>
    <submittedName>
        <fullName evidence="7">Pisatin demethylase</fullName>
    </submittedName>
</protein>
<dbReference type="InterPro" id="IPR017972">
    <property type="entry name" value="Cyt_P450_CS"/>
</dbReference>
<keyword evidence="7" id="KW-0489">Methyltransferase</keyword>
<keyword evidence="3 5" id="KW-0479">Metal-binding</keyword>
<dbReference type="GO" id="GO:0004497">
    <property type="term" value="F:monooxygenase activity"/>
    <property type="evidence" value="ECO:0007669"/>
    <property type="project" value="UniProtKB-KW"/>
</dbReference>
<evidence type="ECO:0000256" key="3">
    <source>
        <dbReference type="ARBA" id="ARBA00022723"/>
    </source>
</evidence>
<evidence type="ECO:0000313" key="7">
    <source>
        <dbReference type="EMBL" id="KAF2009193.1"/>
    </source>
</evidence>
<dbReference type="InterPro" id="IPR001128">
    <property type="entry name" value="Cyt_P450"/>
</dbReference>
<dbReference type="OrthoDB" id="3934656at2759"/>
<dbReference type="PANTHER" id="PTHR24305:SF232">
    <property type="entry name" value="P450, PUTATIVE (EUROFUNG)-RELATED"/>
    <property type="match status" value="1"/>
</dbReference>
<dbReference type="InterPro" id="IPR050121">
    <property type="entry name" value="Cytochrome_P450_monoxygenase"/>
</dbReference>
<organism evidence="7 8">
    <name type="scientific">Aaosphaeria arxii CBS 175.79</name>
    <dbReference type="NCBI Taxonomy" id="1450172"/>
    <lineage>
        <taxon>Eukaryota</taxon>
        <taxon>Fungi</taxon>
        <taxon>Dikarya</taxon>
        <taxon>Ascomycota</taxon>
        <taxon>Pezizomycotina</taxon>
        <taxon>Dothideomycetes</taxon>
        <taxon>Pleosporomycetidae</taxon>
        <taxon>Pleosporales</taxon>
        <taxon>Pleosporales incertae sedis</taxon>
        <taxon>Aaosphaeria</taxon>
    </lineage>
</organism>
<keyword evidence="8" id="KW-1185">Reference proteome</keyword>
<evidence type="ECO:0000313" key="8">
    <source>
        <dbReference type="Proteomes" id="UP000799778"/>
    </source>
</evidence>
<dbReference type="InterPro" id="IPR002401">
    <property type="entry name" value="Cyt_P450_E_grp-I"/>
</dbReference>
<dbReference type="Proteomes" id="UP000799778">
    <property type="component" value="Unassembled WGS sequence"/>
</dbReference>
<evidence type="ECO:0000256" key="6">
    <source>
        <dbReference type="RuleBase" id="RU000461"/>
    </source>
</evidence>
<reference evidence="7" key="1">
    <citation type="journal article" date="2020" name="Stud. Mycol.">
        <title>101 Dothideomycetes genomes: a test case for predicting lifestyles and emergence of pathogens.</title>
        <authorList>
            <person name="Haridas S."/>
            <person name="Albert R."/>
            <person name="Binder M."/>
            <person name="Bloem J."/>
            <person name="Labutti K."/>
            <person name="Salamov A."/>
            <person name="Andreopoulos B."/>
            <person name="Baker S."/>
            <person name="Barry K."/>
            <person name="Bills G."/>
            <person name="Bluhm B."/>
            <person name="Cannon C."/>
            <person name="Castanera R."/>
            <person name="Culley D."/>
            <person name="Daum C."/>
            <person name="Ezra D."/>
            <person name="Gonzalez J."/>
            <person name="Henrissat B."/>
            <person name="Kuo A."/>
            <person name="Liang C."/>
            <person name="Lipzen A."/>
            <person name="Lutzoni F."/>
            <person name="Magnuson J."/>
            <person name="Mondo S."/>
            <person name="Nolan M."/>
            <person name="Ohm R."/>
            <person name="Pangilinan J."/>
            <person name="Park H.-J."/>
            <person name="Ramirez L."/>
            <person name="Alfaro M."/>
            <person name="Sun H."/>
            <person name="Tritt A."/>
            <person name="Yoshinaga Y."/>
            <person name="Zwiers L.-H."/>
            <person name="Turgeon B."/>
            <person name="Goodwin S."/>
            <person name="Spatafora J."/>
            <person name="Crous P."/>
            <person name="Grigoriev I."/>
        </authorList>
    </citation>
    <scope>NUCLEOTIDE SEQUENCE</scope>
    <source>
        <strain evidence="7">CBS 175.79</strain>
    </source>
</reference>
<comment type="similarity">
    <text evidence="2 6">Belongs to the cytochrome P450 family.</text>
</comment>
<proteinExistence type="inferred from homology"/>
<dbReference type="Pfam" id="PF00067">
    <property type="entry name" value="p450"/>
    <property type="match status" value="1"/>
</dbReference>